<dbReference type="NCBIfam" id="TIGR00945">
    <property type="entry name" value="tatC"/>
    <property type="match status" value="1"/>
</dbReference>
<accession>A0ABP6DLX8</accession>
<protein>
    <recommendedName>
        <fullName evidence="7">Sec-independent protein translocase protein TatC</fullName>
    </recommendedName>
</protein>
<keyword evidence="2 7" id="KW-0812">Transmembrane</keyword>
<proteinExistence type="inferred from homology"/>
<dbReference type="Pfam" id="PF00902">
    <property type="entry name" value="TatC"/>
    <property type="match status" value="1"/>
</dbReference>
<feature type="compositionally biased region" description="Basic and acidic residues" evidence="8">
    <location>
        <begin position="297"/>
        <end position="310"/>
    </location>
</feature>
<comment type="similarity">
    <text evidence="7">Belongs to the TatC family.</text>
</comment>
<evidence type="ECO:0000256" key="8">
    <source>
        <dbReference type="SAM" id="MobiDB-lite"/>
    </source>
</evidence>
<evidence type="ECO:0000313" key="10">
    <source>
        <dbReference type="Proteomes" id="UP001500151"/>
    </source>
</evidence>
<keyword evidence="3 7" id="KW-0653">Protein transport</keyword>
<dbReference type="PANTHER" id="PTHR30371">
    <property type="entry name" value="SEC-INDEPENDENT PROTEIN TRANSLOCASE PROTEIN TATC"/>
    <property type="match status" value="1"/>
</dbReference>
<feature type="transmembrane region" description="Helical" evidence="7">
    <location>
        <begin position="91"/>
        <end position="111"/>
    </location>
</feature>
<evidence type="ECO:0000256" key="5">
    <source>
        <dbReference type="ARBA" id="ARBA00023010"/>
    </source>
</evidence>
<reference evidence="10" key="1">
    <citation type="journal article" date="2019" name="Int. J. Syst. Evol. Microbiol.">
        <title>The Global Catalogue of Microorganisms (GCM) 10K type strain sequencing project: providing services to taxonomists for standard genome sequencing and annotation.</title>
        <authorList>
            <consortium name="The Broad Institute Genomics Platform"/>
            <consortium name="The Broad Institute Genome Sequencing Center for Infectious Disease"/>
            <person name="Wu L."/>
            <person name="Ma J."/>
        </authorList>
    </citation>
    <scope>NUCLEOTIDE SEQUENCE [LARGE SCALE GENOMIC DNA]</scope>
    <source>
        <strain evidence="10">JCM 4524</strain>
    </source>
</reference>
<dbReference type="PANTHER" id="PTHR30371:SF0">
    <property type="entry name" value="SEC-INDEPENDENT PROTEIN TRANSLOCASE PROTEIN TATC, CHLOROPLASTIC-RELATED"/>
    <property type="match status" value="1"/>
</dbReference>
<dbReference type="RefSeq" id="WP_344393504.1">
    <property type="nucleotide sequence ID" value="NZ_BAAASJ010000072.1"/>
</dbReference>
<evidence type="ECO:0000256" key="7">
    <source>
        <dbReference type="HAMAP-Rule" id="MF_00902"/>
    </source>
</evidence>
<dbReference type="HAMAP" id="MF_00902">
    <property type="entry name" value="TatC"/>
    <property type="match status" value="1"/>
</dbReference>
<comment type="caution">
    <text evidence="9">The sequence shown here is derived from an EMBL/GenBank/DDBJ whole genome shotgun (WGS) entry which is preliminary data.</text>
</comment>
<evidence type="ECO:0000256" key="4">
    <source>
        <dbReference type="ARBA" id="ARBA00022989"/>
    </source>
</evidence>
<comment type="function">
    <text evidence="7">Part of the twin-arginine translocation (Tat) system that transports large folded proteins containing a characteristic twin-arginine motif in their signal peptide across membranes. Together with TatB, TatC is part of a receptor directly interacting with Tat signal peptides.</text>
</comment>
<evidence type="ECO:0000256" key="1">
    <source>
        <dbReference type="ARBA" id="ARBA00004141"/>
    </source>
</evidence>
<keyword evidence="4 7" id="KW-1133">Transmembrane helix</keyword>
<feature type="transmembrane region" description="Helical" evidence="7">
    <location>
        <begin position="229"/>
        <end position="251"/>
    </location>
</feature>
<evidence type="ECO:0000256" key="6">
    <source>
        <dbReference type="ARBA" id="ARBA00023136"/>
    </source>
</evidence>
<organism evidence="9 10">
    <name type="scientific">Streptomyces vastus</name>
    <dbReference type="NCBI Taxonomy" id="285451"/>
    <lineage>
        <taxon>Bacteria</taxon>
        <taxon>Bacillati</taxon>
        <taxon>Actinomycetota</taxon>
        <taxon>Actinomycetes</taxon>
        <taxon>Kitasatosporales</taxon>
        <taxon>Streptomycetaceae</taxon>
        <taxon>Streptomyces</taxon>
    </lineage>
</organism>
<feature type="transmembrane region" description="Helical" evidence="7">
    <location>
        <begin position="206"/>
        <end position="223"/>
    </location>
</feature>
<feature type="region of interest" description="Disordered" evidence="8">
    <location>
        <begin position="288"/>
        <end position="310"/>
    </location>
</feature>
<feature type="transmembrane region" description="Helical" evidence="7">
    <location>
        <begin position="173"/>
        <end position="194"/>
    </location>
</feature>
<dbReference type="Proteomes" id="UP001500151">
    <property type="component" value="Unassembled WGS sequence"/>
</dbReference>
<dbReference type="EMBL" id="BAAASJ010000072">
    <property type="protein sequence ID" value="GAA2647309.1"/>
    <property type="molecule type" value="Genomic_DNA"/>
</dbReference>
<keyword evidence="7" id="KW-1003">Cell membrane</keyword>
<feature type="transmembrane region" description="Helical" evidence="7">
    <location>
        <begin position="123"/>
        <end position="146"/>
    </location>
</feature>
<dbReference type="PRINTS" id="PR01840">
    <property type="entry name" value="TATCFAMILY"/>
</dbReference>
<sequence>MLKSARKKPKDPEGRMPLVEHLRELRNRLVKALFAIVPLTVLALFFAKDIAEFISAPVPTCSEAEAAAQEGRCAVLSQMGLTSPFTTYMKVSLVAALIVAAPVWLYQFWAFVAPGLHRNEKKYALTVVSIGTPLFLLGAYLAHWILPYAVRTLLGFSIGGSVNYITVDDMIDISVKLTLAFGLAFQLPIVLSLLNVGGVLSGRRMLGWWRSMVMIIAVFAALVTPTDPVSMIALAVPMTALYFGAVAFSLFNDRRRARGRGPELSDDEASDLDLTPEAIGEVEAVSAGQAALPQQADSDRDRINGYDDVT</sequence>
<keyword evidence="7" id="KW-0813">Transport</keyword>
<evidence type="ECO:0000256" key="3">
    <source>
        <dbReference type="ARBA" id="ARBA00022927"/>
    </source>
</evidence>
<comment type="subunit">
    <text evidence="7">The Tat system comprises two distinct complexes: a TatABC complex, containing multiple copies of TatA, TatB and TatC subunits, and a separate TatA complex, containing only TatA subunits. Substrates initially bind to the TatABC complex, which probably triggers association of the separate TatA complex to form the active translocon.</text>
</comment>
<evidence type="ECO:0000313" key="9">
    <source>
        <dbReference type="EMBL" id="GAA2647309.1"/>
    </source>
</evidence>
<gene>
    <name evidence="7 9" type="primary">tatC</name>
    <name evidence="9" type="ORF">GCM10010307_53590</name>
</gene>
<feature type="transmembrane region" description="Helical" evidence="7">
    <location>
        <begin position="29"/>
        <end position="47"/>
    </location>
</feature>
<keyword evidence="6 7" id="KW-0472">Membrane</keyword>
<keyword evidence="5 7" id="KW-0811">Translocation</keyword>
<evidence type="ECO:0000256" key="2">
    <source>
        <dbReference type="ARBA" id="ARBA00022692"/>
    </source>
</evidence>
<comment type="subcellular location">
    <subcellularLocation>
        <location evidence="7">Cell membrane</location>
        <topology evidence="7">Multi-pass membrane protein</topology>
    </subcellularLocation>
    <subcellularLocation>
        <location evidence="1">Membrane</location>
        <topology evidence="1">Multi-pass membrane protein</topology>
    </subcellularLocation>
</comment>
<name>A0ABP6DLX8_9ACTN</name>
<dbReference type="InterPro" id="IPR002033">
    <property type="entry name" value="TatC"/>
</dbReference>
<keyword evidence="10" id="KW-1185">Reference proteome</keyword>